<proteinExistence type="predicted"/>
<organism evidence="7 8">
    <name type="scientific">Candidatus Desulfolinea nitratireducens</name>
    <dbReference type="NCBI Taxonomy" id="2841698"/>
    <lineage>
        <taxon>Bacteria</taxon>
        <taxon>Bacillati</taxon>
        <taxon>Chloroflexota</taxon>
        <taxon>Anaerolineae</taxon>
        <taxon>Anaerolineales</taxon>
        <taxon>Anaerolineales incertae sedis</taxon>
        <taxon>Candidatus Desulfolinea</taxon>
    </lineage>
</organism>
<keyword evidence="3 6" id="KW-0812">Transmembrane</keyword>
<dbReference type="PANTHER" id="PTHR39087:SF2">
    <property type="entry name" value="UPF0104 MEMBRANE PROTEIN MJ1595"/>
    <property type="match status" value="1"/>
</dbReference>
<evidence type="ECO:0000256" key="1">
    <source>
        <dbReference type="ARBA" id="ARBA00004651"/>
    </source>
</evidence>
<evidence type="ECO:0000256" key="3">
    <source>
        <dbReference type="ARBA" id="ARBA00022692"/>
    </source>
</evidence>
<comment type="caution">
    <text evidence="7">The sequence shown here is derived from an EMBL/GenBank/DDBJ whole genome shotgun (WGS) entry which is preliminary data.</text>
</comment>
<keyword evidence="2" id="KW-1003">Cell membrane</keyword>
<keyword evidence="5 6" id="KW-0472">Membrane</keyword>
<gene>
    <name evidence="7" type="ORF">H8E29_08320</name>
</gene>
<dbReference type="PANTHER" id="PTHR39087">
    <property type="entry name" value="UPF0104 MEMBRANE PROTEIN MJ1595"/>
    <property type="match status" value="1"/>
</dbReference>
<evidence type="ECO:0000313" key="7">
    <source>
        <dbReference type="EMBL" id="MBC8335254.1"/>
    </source>
</evidence>
<feature type="transmembrane region" description="Helical" evidence="6">
    <location>
        <begin position="246"/>
        <end position="267"/>
    </location>
</feature>
<sequence length="333" mass="36368">MKTFLQNAKRWLPGAIISLALVAVILNAVDLPSTWRAIRAANYTLLLAAAILSVIWLMVRGIVWRTLLKNRPSYRDTFITVGEGYLMNNFLPFRLGEIGRAFLLSRKTELSFTEILPTIVVERIFDLIISAAILITAVPYVAEAEGTEQIGYLIGGVVLIAIVALYIIARNQKWALNLFNKLTARIPKLQGLGSGLVESLLAGLSVFTEGWLFLRFLFWILINWAIAIFQYTLIIAAFFPQATLIWGLFGLGAAAFGNAIPSLPGAIGTLEAAIGGALNLLSNDMSTALAVALVVRLYNYAFTGIVGVYGFTTEGETLSGIYQQLKDFRKGGS</sequence>
<dbReference type="NCBIfam" id="TIGR00374">
    <property type="entry name" value="flippase-like domain"/>
    <property type="match status" value="1"/>
</dbReference>
<reference evidence="7 8" key="1">
    <citation type="submission" date="2020-08" db="EMBL/GenBank/DDBJ databases">
        <title>Bridging the membrane lipid divide: bacteria of the FCB group superphylum have the potential to synthesize archaeal ether lipids.</title>
        <authorList>
            <person name="Villanueva L."/>
            <person name="Von Meijenfeldt F.A.B."/>
            <person name="Westbye A.B."/>
            <person name="Yadav S."/>
            <person name="Hopmans E.C."/>
            <person name="Dutilh B.E."/>
            <person name="Sinninghe Damste J.S."/>
        </authorList>
    </citation>
    <scope>NUCLEOTIDE SEQUENCE [LARGE SCALE GENOMIC DNA]</scope>
    <source>
        <strain evidence="7">NIOZ-UU36</strain>
    </source>
</reference>
<feature type="transmembrane region" description="Helical" evidence="6">
    <location>
        <begin position="12"/>
        <end position="29"/>
    </location>
</feature>
<evidence type="ECO:0000256" key="2">
    <source>
        <dbReference type="ARBA" id="ARBA00022475"/>
    </source>
</evidence>
<dbReference type="AlphaFoldDB" id="A0A8J6NK86"/>
<evidence type="ECO:0000313" key="8">
    <source>
        <dbReference type="Proteomes" id="UP000614469"/>
    </source>
</evidence>
<evidence type="ECO:0000256" key="6">
    <source>
        <dbReference type="SAM" id="Phobius"/>
    </source>
</evidence>
<evidence type="ECO:0000256" key="5">
    <source>
        <dbReference type="ARBA" id="ARBA00023136"/>
    </source>
</evidence>
<dbReference type="EMBL" id="JACNJN010000097">
    <property type="protein sequence ID" value="MBC8335254.1"/>
    <property type="molecule type" value="Genomic_DNA"/>
</dbReference>
<feature type="transmembrane region" description="Helical" evidence="6">
    <location>
        <begin position="41"/>
        <end position="63"/>
    </location>
</feature>
<accession>A0A8J6NK86</accession>
<evidence type="ECO:0000256" key="4">
    <source>
        <dbReference type="ARBA" id="ARBA00022989"/>
    </source>
</evidence>
<dbReference type="InterPro" id="IPR022791">
    <property type="entry name" value="L-PG_synthase/AglD"/>
</dbReference>
<keyword evidence="4 6" id="KW-1133">Transmembrane helix</keyword>
<dbReference type="GO" id="GO:0005886">
    <property type="term" value="C:plasma membrane"/>
    <property type="evidence" value="ECO:0007669"/>
    <property type="project" value="UniProtKB-SubCell"/>
</dbReference>
<dbReference type="Pfam" id="PF03706">
    <property type="entry name" value="LPG_synthase_TM"/>
    <property type="match status" value="1"/>
</dbReference>
<feature type="transmembrane region" description="Helical" evidence="6">
    <location>
        <begin position="287"/>
        <end position="311"/>
    </location>
</feature>
<name>A0A8J6NK86_9CHLR</name>
<protein>
    <submittedName>
        <fullName evidence="7">Flippase-like domain-containing protein</fullName>
    </submittedName>
</protein>
<comment type="subcellular location">
    <subcellularLocation>
        <location evidence="1">Cell membrane</location>
        <topology evidence="1">Multi-pass membrane protein</topology>
    </subcellularLocation>
</comment>
<feature type="transmembrane region" description="Helical" evidence="6">
    <location>
        <begin position="213"/>
        <end position="239"/>
    </location>
</feature>
<feature type="transmembrane region" description="Helical" evidence="6">
    <location>
        <begin position="150"/>
        <end position="169"/>
    </location>
</feature>
<feature type="transmembrane region" description="Helical" evidence="6">
    <location>
        <begin position="115"/>
        <end position="138"/>
    </location>
</feature>
<dbReference type="Proteomes" id="UP000614469">
    <property type="component" value="Unassembled WGS sequence"/>
</dbReference>